<evidence type="ECO:0000313" key="3">
    <source>
        <dbReference type="Proteomes" id="UP001144036"/>
    </source>
</evidence>
<keyword evidence="3" id="KW-1185">Reference proteome</keyword>
<evidence type="ECO:0000256" key="1">
    <source>
        <dbReference type="SAM" id="SignalP"/>
    </source>
</evidence>
<dbReference type="SUPFAM" id="SSF51120">
    <property type="entry name" value="beta-Roll"/>
    <property type="match status" value="1"/>
</dbReference>
<evidence type="ECO:0000313" key="2">
    <source>
        <dbReference type="EMBL" id="MDA0636650.1"/>
    </source>
</evidence>
<feature type="signal peptide" evidence="1">
    <location>
        <begin position="1"/>
        <end position="23"/>
    </location>
</feature>
<gene>
    <name evidence="2" type="ORF">OUY22_24830</name>
</gene>
<keyword evidence="1" id="KW-0732">Signal</keyword>
<dbReference type="Pfam" id="PF00353">
    <property type="entry name" value="HemolysinCabind"/>
    <property type="match status" value="1"/>
</dbReference>
<dbReference type="EMBL" id="JAPNNL010000116">
    <property type="protein sequence ID" value="MDA0636650.1"/>
    <property type="molecule type" value="Genomic_DNA"/>
</dbReference>
<feature type="chain" id="PRO_5047333810" description="Calcium-binding protein" evidence="1">
    <location>
        <begin position="24"/>
        <end position="260"/>
    </location>
</feature>
<comment type="caution">
    <text evidence="2">The sequence shown here is derived from an EMBL/GenBank/DDBJ whole genome shotgun (WGS) entry which is preliminary data.</text>
</comment>
<sequence>MNSIKHGVLRVSLLGGLAAGVLAAAPAAGHAALGEPAVTRSGATVTITAPDVTRHDNLTLQEVSGRLHVFGGVIAGTGCTQVSANEVNCGTGVTTVNARLGRGDDRFSSLVGLVGAVDGGPGADVFQAGRGSRGTGLTYRGGDGTDTVDYGSSGAAVKVTKNDSAQPDGRIGLDGDDVTLDVEVIRGTVRADTLIGSSGADVLDGDQGADTLEGRGGADVIDAVDVQGTKDTLIDCGGGADTALADAADAPVACETVDRS</sequence>
<evidence type="ECO:0008006" key="4">
    <source>
        <dbReference type="Google" id="ProtNLM"/>
    </source>
</evidence>
<dbReference type="RefSeq" id="WP_270157544.1">
    <property type="nucleotide sequence ID" value="NZ_JAPNNL010000116.1"/>
</dbReference>
<dbReference type="Proteomes" id="UP001144036">
    <property type="component" value="Unassembled WGS sequence"/>
</dbReference>
<name>A0ABT4SI75_9ACTN</name>
<accession>A0ABT4SI75</accession>
<dbReference type="Gene3D" id="2.150.10.10">
    <property type="entry name" value="Serralysin-like metalloprotease, C-terminal"/>
    <property type="match status" value="1"/>
</dbReference>
<protein>
    <recommendedName>
        <fullName evidence="4">Calcium-binding protein</fullName>
    </recommendedName>
</protein>
<proteinExistence type="predicted"/>
<dbReference type="InterPro" id="IPR011049">
    <property type="entry name" value="Serralysin-like_metalloprot_C"/>
</dbReference>
<dbReference type="InterPro" id="IPR001343">
    <property type="entry name" value="Hemolysn_Ca-bd"/>
</dbReference>
<reference evidence="2" key="1">
    <citation type="submission" date="2022-11" db="EMBL/GenBank/DDBJ databases">
        <title>Nonomuraea corallina sp. nov., a new species of the genus Nonomuraea isolated from sea side sediment in Thai sea.</title>
        <authorList>
            <person name="Ngamcharungchit C."/>
            <person name="Matsumoto A."/>
            <person name="Suriyachadkun C."/>
            <person name="Panbangred W."/>
            <person name="Inahashi Y."/>
            <person name="Intra B."/>
        </authorList>
    </citation>
    <scope>NUCLEOTIDE SEQUENCE</scope>
    <source>
        <strain evidence="2">MCN248</strain>
    </source>
</reference>
<organism evidence="2 3">
    <name type="scientific">Nonomuraea corallina</name>
    <dbReference type="NCBI Taxonomy" id="2989783"/>
    <lineage>
        <taxon>Bacteria</taxon>
        <taxon>Bacillati</taxon>
        <taxon>Actinomycetota</taxon>
        <taxon>Actinomycetes</taxon>
        <taxon>Streptosporangiales</taxon>
        <taxon>Streptosporangiaceae</taxon>
        <taxon>Nonomuraea</taxon>
    </lineage>
</organism>